<evidence type="ECO:0000313" key="2">
    <source>
        <dbReference type="Proteomes" id="UP001056120"/>
    </source>
</evidence>
<protein>
    <submittedName>
        <fullName evidence="1">Uncharacterized protein</fullName>
    </submittedName>
</protein>
<comment type="caution">
    <text evidence="1">The sequence shown here is derived from an EMBL/GenBank/DDBJ whole genome shotgun (WGS) entry which is preliminary data.</text>
</comment>
<name>A0ACB9ITQ1_9ASTR</name>
<proteinExistence type="predicted"/>
<dbReference type="Proteomes" id="UP001056120">
    <property type="component" value="Linkage Group LG07"/>
</dbReference>
<organism evidence="1 2">
    <name type="scientific">Smallanthus sonchifolius</name>
    <dbReference type="NCBI Taxonomy" id="185202"/>
    <lineage>
        <taxon>Eukaryota</taxon>
        <taxon>Viridiplantae</taxon>
        <taxon>Streptophyta</taxon>
        <taxon>Embryophyta</taxon>
        <taxon>Tracheophyta</taxon>
        <taxon>Spermatophyta</taxon>
        <taxon>Magnoliopsida</taxon>
        <taxon>eudicotyledons</taxon>
        <taxon>Gunneridae</taxon>
        <taxon>Pentapetalae</taxon>
        <taxon>asterids</taxon>
        <taxon>campanulids</taxon>
        <taxon>Asterales</taxon>
        <taxon>Asteraceae</taxon>
        <taxon>Asteroideae</taxon>
        <taxon>Heliantheae alliance</taxon>
        <taxon>Millerieae</taxon>
        <taxon>Smallanthus</taxon>
    </lineage>
</organism>
<accession>A0ACB9ITQ1</accession>
<gene>
    <name evidence="1" type="ORF">L1987_20059</name>
</gene>
<reference evidence="1 2" key="2">
    <citation type="journal article" date="2022" name="Mol. Ecol. Resour.">
        <title>The genomes of chicory, endive, great burdock and yacon provide insights into Asteraceae paleo-polyploidization history and plant inulin production.</title>
        <authorList>
            <person name="Fan W."/>
            <person name="Wang S."/>
            <person name="Wang H."/>
            <person name="Wang A."/>
            <person name="Jiang F."/>
            <person name="Liu H."/>
            <person name="Zhao H."/>
            <person name="Xu D."/>
            <person name="Zhang Y."/>
        </authorList>
    </citation>
    <scope>NUCLEOTIDE SEQUENCE [LARGE SCALE GENOMIC DNA]</scope>
    <source>
        <strain evidence="2">cv. Yunnan</strain>
        <tissue evidence="1">Leaves</tissue>
    </source>
</reference>
<sequence length="75" mass="8453">MGLESSSRPLFSKQTKFPACAINLSLGFLIGDTQRWRFTDSINLESSIGRFVNLRVRVIDRLGLIDLQIRVKISG</sequence>
<dbReference type="EMBL" id="CM042024">
    <property type="protein sequence ID" value="KAI3810447.1"/>
    <property type="molecule type" value="Genomic_DNA"/>
</dbReference>
<keyword evidence="2" id="KW-1185">Reference proteome</keyword>
<evidence type="ECO:0000313" key="1">
    <source>
        <dbReference type="EMBL" id="KAI3810447.1"/>
    </source>
</evidence>
<reference evidence="2" key="1">
    <citation type="journal article" date="2022" name="Mol. Ecol. Resour.">
        <title>The genomes of chicory, endive, great burdock and yacon provide insights into Asteraceae palaeo-polyploidization history and plant inulin production.</title>
        <authorList>
            <person name="Fan W."/>
            <person name="Wang S."/>
            <person name="Wang H."/>
            <person name="Wang A."/>
            <person name="Jiang F."/>
            <person name="Liu H."/>
            <person name="Zhao H."/>
            <person name="Xu D."/>
            <person name="Zhang Y."/>
        </authorList>
    </citation>
    <scope>NUCLEOTIDE SEQUENCE [LARGE SCALE GENOMIC DNA]</scope>
    <source>
        <strain evidence="2">cv. Yunnan</strain>
    </source>
</reference>